<accession>A0A2X3C3M5</accession>
<evidence type="ECO:0000313" key="3">
    <source>
        <dbReference type="EMBL" id="STU50169.1"/>
    </source>
</evidence>
<dbReference type="Proteomes" id="UP000250675">
    <property type="component" value="Unassembled WGS sequence"/>
</dbReference>
<organism evidence="2 5">
    <name type="scientific">Klebsiella pneumoniae</name>
    <dbReference type="NCBI Taxonomy" id="573"/>
    <lineage>
        <taxon>Bacteria</taxon>
        <taxon>Pseudomonadati</taxon>
        <taxon>Pseudomonadota</taxon>
        <taxon>Gammaproteobacteria</taxon>
        <taxon>Enterobacterales</taxon>
        <taxon>Enterobacteriaceae</taxon>
        <taxon>Klebsiella/Raoultella group</taxon>
        <taxon>Klebsiella</taxon>
        <taxon>Klebsiella pneumoniae complex</taxon>
    </lineage>
</organism>
<dbReference type="AlphaFoldDB" id="A0A2X3C3M5"/>
<dbReference type="EMBL" id="UGMN01000004">
    <property type="protein sequence ID" value="STV05710.1"/>
    <property type="molecule type" value="Genomic_DNA"/>
</dbReference>
<keyword evidence="1" id="KW-0175">Coiled coil</keyword>
<protein>
    <submittedName>
        <fullName evidence="2">Uncharacterized protein</fullName>
    </submittedName>
</protein>
<dbReference type="Proteomes" id="UP000254387">
    <property type="component" value="Unassembled WGS sequence"/>
</dbReference>
<dbReference type="Proteomes" id="UP000254141">
    <property type="component" value="Unassembled WGS sequence"/>
</dbReference>
<name>A0A2X3C3M5_KLEPN</name>
<gene>
    <name evidence="3" type="ORF">NCTC5051_01928</name>
    <name evidence="4" type="ORF">NCTC5053_01797</name>
    <name evidence="2" type="ORF">NCTC9645_00580</name>
</gene>
<dbReference type="EMBL" id="UASO01000003">
    <property type="protein sequence ID" value="SQC11312.1"/>
    <property type="molecule type" value="Genomic_DNA"/>
</dbReference>
<evidence type="ECO:0000313" key="2">
    <source>
        <dbReference type="EMBL" id="SQC11312.1"/>
    </source>
</evidence>
<evidence type="ECO:0000313" key="7">
    <source>
        <dbReference type="Proteomes" id="UP000254387"/>
    </source>
</evidence>
<evidence type="ECO:0000313" key="5">
    <source>
        <dbReference type="Proteomes" id="UP000250675"/>
    </source>
</evidence>
<feature type="coiled-coil region" evidence="1">
    <location>
        <begin position="50"/>
        <end position="81"/>
    </location>
</feature>
<sequence>MSEETLKLAVSYSNASMVIERSVNIFQNVNEIRSSLDDMREAMKSCGIVMDDHLDSYDTALRNLEKLLQKIEGDARQEAIALRYKLKAQ</sequence>
<evidence type="ECO:0000313" key="6">
    <source>
        <dbReference type="Proteomes" id="UP000254141"/>
    </source>
</evidence>
<proteinExistence type="predicted"/>
<evidence type="ECO:0000313" key="4">
    <source>
        <dbReference type="EMBL" id="STV05710.1"/>
    </source>
</evidence>
<evidence type="ECO:0000256" key="1">
    <source>
        <dbReference type="SAM" id="Coils"/>
    </source>
</evidence>
<dbReference type="EMBL" id="UGLU01000001">
    <property type="protein sequence ID" value="STU50169.1"/>
    <property type="molecule type" value="Genomic_DNA"/>
</dbReference>
<reference evidence="5 6" key="1">
    <citation type="submission" date="2018-06" db="EMBL/GenBank/DDBJ databases">
        <authorList>
            <consortium name="Pathogen Informatics"/>
            <person name="Doyle S."/>
        </authorList>
    </citation>
    <scope>NUCLEOTIDE SEQUENCE [LARGE SCALE GENOMIC DNA]</scope>
    <source>
        <strain evidence="3 6">NCTC5051</strain>
        <strain evidence="4 7">NCTC5053</strain>
        <strain evidence="2 5">NCTC9645</strain>
    </source>
</reference>